<dbReference type="RefSeq" id="WP_216321212.1">
    <property type="nucleotide sequence ID" value="NZ_JAHKRT010000002.1"/>
</dbReference>
<evidence type="ECO:0008006" key="3">
    <source>
        <dbReference type="Google" id="ProtNLM"/>
    </source>
</evidence>
<organism evidence="1 2">
    <name type="scientific">Sphingomonas quercus</name>
    <dbReference type="NCBI Taxonomy" id="2842451"/>
    <lineage>
        <taxon>Bacteria</taxon>
        <taxon>Pseudomonadati</taxon>
        <taxon>Pseudomonadota</taxon>
        <taxon>Alphaproteobacteria</taxon>
        <taxon>Sphingomonadales</taxon>
        <taxon>Sphingomonadaceae</taxon>
        <taxon>Sphingomonas</taxon>
    </lineage>
</organism>
<keyword evidence="2" id="KW-1185">Reference proteome</keyword>
<protein>
    <recommendedName>
        <fullName evidence="3">MarR family transcriptional regulator</fullName>
    </recommendedName>
</protein>
<dbReference type="EMBL" id="JAHKRT010000002">
    <property type="protein sequence ID" value="MBU3077280.1"/>
    <property type="molecule type" value="Genomic_DNA"/>
</dbReference>
<evidence type="ECO:0000313" key="2">
    <source>
        <dbReference type="Proteomes" id="UP000776276"/>
    </source>
</evidence>
<comment type="caution">
    <text evidence="1">The sequence shown here is derived from an EMBL/GenBank/DDBJ whole genome shotgun (WGS) entry which is preliminary data.</text>
</comment>
<gene>
    <name evidence="1" type="ORF">KOF26_05305</name>
</gene>
<evidence type="ECO:0000313" key="1">
    <source>
        <dbReference type="EMBL" id="MBU3077280.1"/>
    </source>
</evidence>
<sequence length="119" mass="13279">MIGRPADAIETDPAETARHLLEERRRRAALFGEDLFANPAWEIMLELFLASETHVRAPLARVGSAAGVPAAAARRWVDLLEERGLLRKIPDREAPDCMTVALTTEVQERMRAYLRESAG</sequence>
<reference evidence="1 2" key="1">
    <citation type="submission" date="2021-06" db="EMBL/GenBank/DDBJ databases">
        <title>Sphingomonas sp. XMGL2, whole genome shotgun sequencing project.</title>
        <authorList>
            <person name="Zhao G."/>
            <person name="Shen L."/>
        </authorList>
    </citation>
    <scope>NUCLEOTIDE SEQUENCE [LARGE SCALE GENOMIC DNA]</scope>
    <source>
        <strain evidence="1 2">XMGL2</strain>
    </source>
</reference>
<accession>A0ABS6BG60</accession>
<name>A0ABS6BG60_9SPHN</name>
<proteinExistence type="predicted"/>
<dbReference type="Proteomes" id="UP000776276">
    <property type="component" value="Unassembled WGS sequence"/>
</dbReference>